<reference evidence="2 3" key="1">
    <citation type="submission" date="2015-07" db="EMBL/GenBank/DDBJ databases">
        <title>Whole genome sequence of Thermanaerothrix daxensis DSM 23592.</title>
        <authorList>
            <person name="Hemp J."/>
            <person name="Ward L.M."/>
            <person name="Pace L.A."/>
            <person name="Fischer W.W."/>
        </authorList>
    </citation>
    <scope>NUCLEOTIDE SEQUENCE [LARGE SCALE GENOMIC DNA]</scope>
    <source>
        <strain evidence="2 3">GNS-1</strain>
    </source>
</reference>
<name>A0A0N8GPX5_9CHLR</name>
<keyword evidence="1" id="KW-0812">Transmembrane</keyword>
<feature type="transmembrane region" description="Helical" evidence="1">
    <location>
        <begin position="22"/>
        <end position="45"/>
    </location>
</feature>
<keyword evidence="1" id="KW-0472">Membrane</keyword>
<keyword evidence="1" id="KW-1133">Transmembrane helix</keyword>
<feature type="transmembrane region" description="Helical" evidence="1">
    <location>
        <begin position="99"/>
        <end position="120"/>
    </location>
</feature>
<feature type="transmembrane region" description="Helical" evidence="1">
    <location>
        <begin position="150"/>
        <end position="169"/>
    </location>
</feature>
<organism evidence="2 3">
    <name type="scientific">Thermanaerothrix daxensis</name>
    <dbReference type="NCBI Taxonomy" id="869279"/>
    <lineage>
        <taxon>Bacteria</taxon>
        <taxon>Bacillati</taxon>
        <taxon>Chloroflexota</taxon>
        <taxon>Anaerolineae</taxon>
        <taxon>Anaerolineales</taxon>
        <taxon>Anaerolineaceae</taxon>
        <taxon>Thermanaerothrix</taxon>
    </lineage>
</organism>
<dbReference type="Proteomes" id="UP000050544">
    <property type="component" value="Unassembled WGS sequence"/>
</dbReference>
<protein>
    <submittedName>
        <fullName evidence="2">Uncharacterized protein</fullName>
    </submittedName>
</protein>
<feature type="transmembrane region" description="Helical" evidence="1">
    <location>
        <begin position="126"/>
        <end position="143"/>
    </location>
</feature>
<evidence type="ECO:0000313" key="3">
    <source>
        <dbReference type="Proteomes" id="UP000050544"/>
    </source>
</evidence>
<dbReference type="RefSeq" id="WP_054522649.1">
    <property type="nucleotide sequence ID" value="NZ_LGKO01000006.1"/>
</dbReference>
<accession>A0A0N8GPX5</accession>
<feature type="transmembrane region" description="Helical" evidence="1">
    <location>
        <begin position="175"/>
        <end position="195"/>
    </location>
</feature>
<feature type="transmembrane region" description="Helical" evidence="1">
    <location>
        <begin position="51"/>
        <end position="72"/>
    </location>
</feature>
<dbReference type="AlphaFoldDB" id="A0A0N8GPX5"/>
<dbReference type="STRING" id="869279.SE15_13555"/>
<dbReference type="EMBL" id="LGKO01000006">
    <property type="protein sequence ID" value="KPL82114.1"/>
    <property type="molecule type" value="Genomic_DNA"/>
</dbReference>
<keyword evidence="3" id="KW-1185">Reference proteome</keyword>
<comment type="caution">
    <text evidence="2">The sequence shown here is derived from an EMBL/GenBank/DDBJ whole genome shotgun (WGS) entry which is preliminary data.</text>
</comment>
<evidence type="ECO:0000313" key="2">
    <source>
        <dbReference type="EMBL" id="KPL82114.1"/>
    </source>
</evidence>
<sequence length="210" mass="23376">MAPQPPLEDWLRRPQRYWYIDGLTEMAVGGVFVLVALTYLVPLLLPSHQGLVMGILQPLVVIGAVLGARPLVRYLKERITYPRTGRVNYRQPTPARRRWLIALTFLIALGLAALVSRIGATFGQRWLPMVSAFIIAFVAALGVRLRLMRFLVLALYILGVGALITWLAPAEPLDALAFFGLTGLGWLASGGWALWHYLRQTHPPSAEEVQ</sequence>
<gene>
    <name evidence="2" type="ORF">SE15_13555</name>
</gene>
<dbReference type="OrthoDB" id="164972at2"/>
<evidence type="ECO:0000256" key="1">
    <source>
        <dbReference type="SAM" id="Phobius"/>
    </source>
</evidence>
<proteinExistence type="predicted"/>